<evidence type="ECO:0000256" key="2">
    <source>
        <dbReference type="ARBA" id="ARBA00023125"/>
    </source>
</evidence>
<dbReference type="OrthoDB" id="2365710at2"/>
<dbReference type="AlphaFoldDB" id="A0A099W3U6"/>
<dbReference type="InterPro" id="IPR018490">
    <property type="entry name" value="cNMP-bd_dom_sf"/>
</dbReference>
<evidence type="ECO:0000313" key="6">
    <source>
        <dbReference type="EMBL" id="KGL39048.1"/>
    </source>
</evidence>
<dbReference type="EMBL" id="JNFA01000028">
    <property type="protein sequence ID" value="KGL39048.1"/>
    <property type="molecule type" value="Genomic_DNA"/>
</dbReference>
<dbReference type="SUPFAM" id="SSF46785">
    <property type="entry name" value="Winged helix' DNA-binding domain"/>
    <property type="match status" value="1"/>
</dbReference>
<keyword evidence="2" id="KW-0238">DNA-binding</keyword>
<dbReference type="InterPro" id="IPR014710">
    <property type="entry name" value="RmlC-like_jellyroll"/>
</dbReference>
<reference evidence="7 9" key="2">
    <citation type="submission" date="2020-03" db="EMBL/GenBank/DDBJ databases">
        <title>Soil Listeria distribution.</title>
        <authorList>
            <person name="Liao J."/>
            <person name="Wiedmann M."/>
        </authorList>
    </citation>
    <scope>NUCLEOTIDE SEQUENCE [LARGE SCALE GENOMIC DNA]</scope>
    <source>
        <strain evidence="7 9">FSL L7-1017</strain>
    </source>
</reference>
<name>A0A099W3U6_9LIST</name>
<dbReference type="GO" id="GO:0006355">
    <property type="term" value="P:regulation of DNA-templated transcription"/>
    <property type="evidence" value="ECO:0007669"/>
    <property type="project" value="InterPro"/>
</dbReference>
<evidence type="ECO:0000256" key="4">
    <source>
        <dbReference type="ARBA" id="ARBA00023163"/>
    </source>
</evidence>
<dbReference type="Proteomes" id="UP000547643">
    <property type="component" value="Unassembled WGS sequence"/>
</dbReference>
<dbReference type="STRING" id="1552123.EP57_14040"/>
<reference evidence="6 8" key="1">
    <citation type="submission" date="2014-05" db="EMBL/GenBank/DDBJ databases">
        <title>Novel Listeriaceae from food processing environments.</title>
        <authorList>
            <person name="den Bakker H.C."/>
        </authorList>
    </citation>
    <scope>NUCLEOTIDE SEQUENCE [LARGE SCALE GENOMIC DNA]</scope>
    <source>
        <strain evidence="6 8">FSL A5-0281</strain>
    </source>
</reference>
<feature type="domain" description="HTH crp-type" evidence="5">
    <location>
        <begin position="155"/>
        <end position="223"/>
    </location>
</feature>
<dbReference type="Pfam" id="PF13545">
    <property type="entry name" value="HTH_Crp_2"/>
    <property type="match status" value="1"/>
</dbReference>
<evidence type="ECO:0000259" key="5">
    <source>
        <dbReference type="Pfam" id="PF13545"/>
    </source>
</evidence>
<dbReference type="Gene3D" id="2.60.120.10">
    <property type="entry name" value="Jelly Rolls"/>
    <property type="match status" value="1"/>
</dbReference>
<sequence length="233" mass="27673">MYLKETIDSFASNANILKLLKKDAQFNHHCIEEMVSKGTELIYNRDREYFYLIEQGYVKYEYDGQLGRRFHFLFGPGSFPFLPIYEDDVPNISKIEMLADVRWWRVEFSFFKKVMRVEDPRNYILLAYMARTRRELYAITIQDRLNSQDRIYFSLLSLIDLGFRQKNNSVELPIFLTYKRLAEFSNTSKGYTSKVLSELRAKKILISSKKPWVITDVEELRRLLGADQLPQLS</sequence>
<dbReference type="eggNOG" id="COG0664">
    <property type="taxonomic scope" value="Bacteria"/>
</dbReference>
<dbReference type="EMBL" id="JAARUV010000008">
    <property type="protein sequence ID" value="MBC1780314.1"/>
    <property type="molecule type" value="Genomic_DNA"/>
</dbReference>
<evidence type="ECO:0000313" key="8">
    <source>
        <dbReference type="Proteomes" id="UP000029844"/>
    </source>
</evidence>
<dbReference type="GO" id="GO:0003677">
    <property type="term" value="F:DNA binding"/>
    <property type="evidence" value="ECO:0007669"/>
    <property type="project" value="UniProtKB-KW"/>
</dbReference>
<evidence type="ECO:0000313" key="7">
    <source>
        <dbReference type="EMBL" id="MBC1780314.1"/>
    </source>
</evidence>
<dbReference type="RefSeq" id="WP_036087553.1">
    <property type="nucleotide sequence ID" value="NZ_CBCSHQ010000003.1"/>
</dbReference>
<accession>A0A099W3U6</accession>
<dbReference type="GeneID" id="58718461"/>
<keyword evidence="1" id="KW-0805">Transcription regulation</keyword>
<evidence type="ECO:0000256" key="3">
    <source>
        <dbReference type="ARBA" id="ARBA00023159"/>
    </source>
</evidence>
<keyword evidence="8" id="KW-1185">Reference proteome</keyword>
<protein>
    <submittedName>
        <fullName evidence="7">Crp/Fnr family transcriptional regulator</fullName>
    </submittedName>
    <submittedName>
        <fullName evidence="6">Cyclic nucleotide-binding protein</fullName>
    </submittedName>
</protein>
<keyword evidence="4" id="KW-0804">Transcription</keyword>
<gene>
    <name evidence="6" type="ORF">EP57_14040</name>
    <name evidence="7" type="ORF">HCA46_15825</name>
</gene>
<dbReference type="InterPro" id="IPR012318">
    <property type="entry name" value="HTH_CRP"/>
</dbReference>
<evidence type="ECO:0000313" key="9">
    <source>
        <dbReference type="Proteomes" id="UP000547643"/>
    </source>
</evidence>
<proteinExistence type="predicted"/>
<comment type="caution">
    <text evidence="6">The sequence shown here is derived from an EMBL/GenBank/DDBJ whole genome shotgun (WGS) entry which is preliminary data.</text>
</comment>
<organism evidence="6 8">
    <name type="scientific">Listeria booriae</name>
    <dbReference type="NCBI Taxonomy" id="1552123"/>
    <lineage>
        <taxon>Bacteria</taxon>
        <taxon>Bacillati</taxon>
        <taxon>Bacillota</taxon>
        <taxon>Bacilli</taxon>
        <taxon>Bacillales</taxon>
        <taxon>Listeriaceae</taxon>
        <taxon>Listeria</taxon>
    </lineage>
</organism>
<dbReference type="SUPFAM" id="SSF51206">
    <property type="entry name" value="cAMP-binding domain-like"/>
    <property type="match status" value="1"/>
</dbReference>
<dbReference type="InterPro" id="IPR036390">
    <property type="entry name" value="WH_DNA-bd_sf"/>
</dbReference>
<keyword evidence="3" id="KW-0010">Activator</keyword>
<evidence type="ECO:0000256" key="1">
    <source>
        <dbReference type="ARBA" id="ARBA00023015"/>
    </source>
</evidence>
<dbReference type="Proteomes" id="UP000029844">
    <property type="component" value="Unassembled WGS sequence"/>
</dbReference>